<dbReference type="SUPFAM" id="SSF50037">
    <property type="entry name" value="C-terminal domain of transcriptional repressors"/>
    <property type="match status" value="1"/>
</dbReference>
<evidence type="ECO:0000313" key="7">
    <source>
        <dbReference type="EMBL" id="MDD9207893.1"/>
    </source>
</evidence>
<proteinExistence type="predicted"/>
<keyword evidence="2" id="KW-0547">Nucleotide-binding</keyword>
<evidence type="ECO:0000256" key="2">
    <source>
        <dbReference type="ARBA" id="ARBA00022741"/>
    </source>
</evidence>
<dbReference type="CDD" id="cd16442">
    <property type="entry name" value="BPL"/>
    <property type="match status" value="1"/>
</dbReference>
<keyword evidence="4" id="KW-0092">Biotin</keyword>
<keyword evidence="8" id="KW-1185">Reference proteome</keyword>
<dbReference type="Pfam" id="PF02237">
    <property type="entry name" value="BPL_C"/>
    <property type="match status" value="1"/>
</dbReference>
<evidence type="ECO:0000256" key="4">
    <source>
        <dbReference type="ARBA" id="ARBA00023267"/>
    </source>
</evidence>
<comment type="caution">
    <text evidence="7">The sequence shown here is derived from an EMBL/GenBank/DDBJ whole genome shotgun (WGS) entry which is preliminary data.</text>
</comment>
<dbReference type="Gene3D" id="2.30.30.100">
    <property type="match status" value="1"/>
</dbReference>
<dbReference type="Proteomes" id="UP001165561">
    <property type="component" value="Unassembled WGS sequence"/>
</dbReference>
<feature type="domain" description="BPL/LPL catalytic" evidence="6">
    <location>
        <begin position="1"/>
        <end position="204"/>
    </location>
</feature>
<dbReference type="InterPro" id="IPR004408">
    <property type="entry name" value="Biotin_CoA_COase_ligase"/>
</dbReference>
<dbReference type="InterPro" id="IPR008988">
    <property type="entry name" value="Transcriptional_repressor_C"/>
</dbReference>
<evidence type="ECO:0000313" key="8">
    <source>
        <dbReference type="Proteomes" id="UP001165561"/>
    </source>
</evidence>
<dbReference type="PANTHER" id="PTHR12835">
    <property type="entry name" value="BIOTIN PROTEIN LIGASE"/>
    <property type="match status" value="1"/>
</dbReference>
<dbReference type="InterPro" id="IPR045864">
    <property type="entry name" value="aa-tRNA-synth_II/BPL/LPL"/>
</dbReference>
<keyword evidence="3" id="KW-0067">ATP-binding</keyword>
<organism evidence="7 8">
    <name type="scientific">Georgenia halotolerans</name>
    <dbReference type="NCBI Taxonomy" id="3028317"/>
    <lineage>
        <taxon>Bacteria</taxon>
        <taxon>Bacillati</taxon>
        <taxon>Actinomycetota</taxon>
        <taxon>Actinomycetes</taxon>
        <taxon>Micrococcales</taxon>
        <taxon>Bogoriellaceae</taxon>
        <taxon>Georgenia</taxon>
    </lineage>
</organism>
<evidence type="ECO:0000259" key="6">
    <source>
        <dbReference type="PROSITE" id="PS51733"/>
    </source>
</evidence>
<dbReference type="EC" id="6.3.4.15" evidence="5"/>
<dbReference type="SUPFAM" id="SSF55681">
    <property type="entry name" value="Class II aaRS and biotin synthetases"/>
    <property type="match status" value="1"/>
</dbReference>
<evidence type="ECO:0000256" key="3">
    <source>
        <dbReference type="ARBA" id="ARBA00022840"/>
    </source>
</evidence>
<reference evidence="7" key="1">
    <citation type="submission" date="2023-02" db="EMBL/GenBank/DDBJ databases">
        <title>Georgenia sp.10Sc9-8, isolated from a soil sample collected from the Taklamakan desert.</title>
        <authorList>
            <person name="Liu S."/>
        </authorList>
    </citation>
    <scope>NUCLEOTIDE SEQUENCE</scope>
    <source>
        <strain evidence="7">10Sc9-8</strain>
    </source>
</reference>
<dbReference type="EMBL" id="JARACI010001168">
    <property type="protein sequence ID" value="MDD9207893.1"/>
    <property type="molecule type" value="Genomic_DNA"/>
</dbReference>
<dbReference type="NCBIfam" id="TIGR00121">
    <property type="entry name" value="birA_ligase"/>
    <property type="match status" value="1"/>
</dbReference>
<dbReference type="Gene3D" id="3.30.930.10">
    <property type="entry name" value="Bira Bifunctional Protein, Domain 2"/>
    <property type="match status" value="1"/>
</dbReference>
<protein>
    <recommendedName>
        <fullName evidence="5">biotin--[biotin carboxyl-carrier protein] ligase</fullName>
        <ecNumber evidence="5">6.3.4.15</ecNumber>
    </recommendedName>
</protein>
<gene>
    <name evidence="7" type="ORF">PU560_15665</name>
</gene>
<evidence type="ECO:0000256" key="1">
    <source>
        <dbReference type="ARBA" id="ARBA00022598"/>
    </source>
</evidence>
<dbReference type="GO" id="GO:0004077">
    <property type="term" value="F:biotin--[biotin carboxyl-carrier protein] ligase activity"/>
    <property type="evidence" value="ECO:0007669"/>
    <property type="project" value="UniProtKB-EC"/>
</dbReference>
<sequence>MTELSFARVERVARTGSTSTDLRQAVQEDPPSWPHLSVLVAEHQDAGRGRLGRSWDTPAGTALTASVLVRPGVVGDRLSWITLVAGLAVQRAVQHLTGERTGLKWPNDVLALDVDEEIDDWGRDRKVAGILAEVAPLYGKPAVILGIGVNVAQSADQLPVPWATSMALMRNRGEAAGAPARALDAEEVLAAIGDELVPLLSRWEDDDPTLRDEIAAVCASLGREVVVQRPGGAPLAGVAEGLGPDGSLLVRCPTGELAQALAGDVLHARRAQSGPL</sequence>
<dbReference type="InterPro" id="IPR003142">
    <property type="entry name" value="BPL_C"/>
</dbReference>
<name>A0ABT5U0R2_9MICO</name>
<accession>A0ABT5U0R2</accession>
<keyword evidence="1 7" id="KW-0436">Ligase</keyword>
<dbReference type="PANTHER" id="PTHR12835:SF5">
    <property type="entry name" value="BIOTIN--PROTEIN LIGASE"/>
    <property type="match status" value="1"/>
</dbReference>
<dbReference type="InterPro" id="IPR004143">
    <property type="entry name" value="BPL_LPL_catalytic"/>
</dbReference>
<dbReference type="Pfam" id="PF03099">
    <property type="entry name" value="BPL_LplA_LipB"/>
    <property type="match status" value="1"/>
</dbReference>
<evidence type="ECO:0000256" key="5">
    <source>
        <dbReference type="ARBA" id="ARBA00024227"/>
    </source>
</evidence>
<dbReference type="PROSITE" id="PS51733">
    <property type="entry name" value="BPL_LPL_CATALYTIC"/>
    <property type="match status" value="1"/>
</dbReference>